<dbReference type="PANTHER" id="PTHR32285">
    <property type="entry name" value="PROTEIN TRICHOME BIREFRINGENCE-LIKE 9-RELATED"/>
    <property type="match status" value="1"/>
</dbReference>
<comment type="caution">
    <text evidence="4">The sequence shown here is derived from an EMBL/GenBank/DDBJ whole genome shotgun (WGS) entry which is preliminary data.</text>
</comment>
<keyword evidence="5" id="KW-1185">Reference proteome</keyword>
<accession>A0A8H5CRE1</accession>
<feature type="transmembrane region" description="Helical" evidence="2">
    <location>
        <begin position="12"/>
        <end position="29"/>
    </location>
</feature>
<reference evidence="4 5" key="1">
    <citation type="journal article" date="2020" name="ISME J.">
        <title>Uncovering the hidden diversity of litter-decomposition mechanisms in mushroom-forming fungi.</title>
        <authorList>
            <person name="Floudas D."/>
            <person name="Bentzer J."/>
            <person name="Ahren D."/>
            <person name="Johansson T."/>
            <person name="Persson P."/>
            <person name="Tunlid A."/>
        </authorList>
    </citation>
    <scope>NUCLEOTIDE SEQUENCE [LARGE SCALE GENOMIC DNA]</scope>
    <source>
        <strain evidence="4 5">CBS 146.42</strain>
    </source>
</reference>
<dbReference type="InterPro" id="IPR026057">
    <property type="entry name" value="TBL_C"/>
</dbReference>
<protein>
    <recommendedName>
        <fullName evidence="3">Trichome birefringence-like C-terminal domain-containing protein</fullName>
    </recommendedName>
</protein>
<dbReference type="OrthoDB" id="630188at2759"/>
<organism evidence="4 5">
    <name type="scientific">Leucocoprinus leucothites</name>
    <dbReference type="NCBI Taxonomy" id="201217"/>
    <lineage>
        <taxon>Eukaryota</taxon>
        <taxon>Fungi</taxon>
        <taxon>Dikarya</taxon>
        <taxon>Basidiomycota</taxon>
        <taxon>Agaricomycotina</taxon>
        <taxon>Agaricomycetes</taxon>
        <taxon>Agaricomycetidae</taxon>
        <taxon>Agaricales</taxon>
        <taxon>Agaricineae</taxon>
        <taxon>Agaricaceae</taxon>
        <taxon>Leucocoprinus</taxon>
    </lineage>
</organism>
<evidence type="ECO:0000256" key="2">
    <source>
        <dbReference type="SAM" id="Phobius"/>
    </source>
</evidence>
<evidence type="ECO:0000313" key="4">
    <source>
        <dbReference type="EMBL" id="KAF5346505.1"/>
    </source>
</evidence>
<dbReference type="Pfam" id="PF13839">
    <property type="entry name" value="PC-Esterase"/>
    <property type="match status" value="1"/>
</dbReference>
<sequence length="540" mass="62906">MLLPVPGGRRRRVLSYVLLLVLIPIVLIYRHSSYLSELSVYLSENLYRYHGQANDTAVVLHDDDTEQQVAKVEQEEEIPDRLCDPDTECMDGAWRLRDPPLRTFADFKRIYPPSHRGVFQLCGDGGDKRELEDRERYRRAQEERMVQITNWVWKPKKGRMREWDAVEFVVRLLKSPGGLIFSGDSISRQHFQWFEYALARADVHIKEDPEHLPSYSHKRLHQFILKPGDSMTAYLQDRAGVPDSRLQRPIYTKIDNHILVGEKEIREYTVPLGAKQDFPWFDHFQYFEGWEEFVRETARARGEQGVAEDTILVLNTGAHWSRGAFYMLPNTGDAFEQQSRVTAALKRVINLITSRLHEIPRLSIYYRSTAPGHPACTSAKYYYSFGRNSSIIAQPDDDESSKRFTNVESFYTYPYPDIASAQEAMNNITISVLVSTPDKHQKVVQSRWDWDRLEANNEEWKQAIASLRQSPEAGTSSDKAKWYYMDVWNMSLQRPDAHTQTVDVNHGTYDCLHWCVPGVVEQWTEYLNHLVFFNRDELPS</sequence>
<keyword evidence="2" id="KW-0472">Membrane</keyword>
<dbReference type="GO" id="GO:0016413">
    <property type="term" value="F:O-acetyltransferase activity"/>
    <property type="evidence" value="ECO:0007669"/>
    <property type="project" value="InterPro"/>
</dbReference>
<comment type="similarity">
    <text evidence="1">Belongs to the PC-esterase family. TBL subfamily.</text>
</comment>
<dbReference type="AlphaFoldDB" id="A0A8H5CRE1"/>
<evidence type="ECO:0000313" key="5">
    <source>
        <dbReference type="Proteomes" id="UP000559027"/>
    </source>
</evidence>
<keyword evidence="2" id="KW-0812">Transmembrane</keyword>
<dbReference type="PANTHER" id="PTHR32285:SF48">
    <property type="entry name" value="PROTEIN TRICHOME BIREFRINGENCE-LIKE 19"/>
    <property type="match status" value="1"/>
</dbReference>
<keyword evidence="2" id="KW-1133">Transmembrane helix</keyword>
<feature type="domain" description="Trichome birefringence-like C-terminal" evidence="3">
    <location>
        <begin position="464"/>
        <end position="528"/>
    </location>
</feature>
<dbReference type="EMBL" id="JAACJO010000031">
    <property type="protein sequence ID" value="KAF5346505.1"/>
    <property type="molecule type" value="Genomic_DNA"/>
</dbReference>
<name>A0A8H5CRE1_9AGAR</name>
<dbReference type="InterPro" id="IPR029962">
    <property type="entry name" value="TBL"/>
</dbReference>
<evidence type="ECO:0000256" key="1">
    <source>
        <dbReference type="ARBA" id="ARBA00007727"/>
    </source>
</evidence>
<gene>
    <name evidence="4" type="ORF">D9756_010106</name>
</gene>
<dbReference type="Proteomes" id="UP000559027">
    <property type="component" value="Unassembled WGS sequence"/>
</dbReference>
<proteinExistence type="inferred from homology"/>
<evidence type="ECO:0000259" key="3">
    <source>
        <dbReference type="Pfam" id="PF13839"/>
    </source>
</evidence>